<sequence>MIVMINGAFGVGKTTISNELVQVVENSMLFDPEEVGYMLRNVLPDKVKQSEAKAGDFQDFQLWKTLTVDIAKHIRSTYHVNLIVPMTIRKPEYFHYIFDGFSSIDQHTYHFCLTASKDTIYKRLRERGEEDGNWCFQQTDKCLQAYEENNFGEYIDTDNVPIDKIVETIKDKLISF</sequence>
<dbReference type="OrthoDB" id="9799092at2"/>
<protein>
    <submittedName>
        <fullName evidence="1">Tunicamycin resistance protein</fullName>
    </submittedName>
</protein>
<evidence type="ECO:0000313" key="1">
    <source>
        <dbReference type="EMBL" id="KGR82179.1"/>
    </source>
</evidence>
<dbReference type="Gene3D" id="3.40.50.300">
    <property type="entry name" value="P-loop containing nucleotide triphosphate hydrolases"/>
    <property type="match status" value="1"/>
</dbReference>
<reference evidence="1 2" key="1">
    <citation type="submission" date="2014-02" db="EMBL/GenBank/DDBJ databases">
        <title>Draft genome sequence of Lysinibacillus odysseyi NBRC 100172.</title>
        <authorList>
            <person name="Zhang F."/>
            <person name="Wang G."/>
            <person name="Zhang L."/>
        </authorList>
    </citation>
    <scope>NUCLEOTIDE SEQUENCE [LARGE SCALE GENOMIC DNA]</scope>
    <source>
        <strain evidence="1 2">NBRC 100172</strain>
    </source>
</reference>
<dbReference type="eggNOG" id="COG1660">
    <property type="taxonomic scope" value="Bacteria"/>
</dbReference>
<gene>
    <name evidence="1" type="ORF">CD32_23145</name>
</gene>
<dbReference type="InterPro" id="IPR027417">
    <property type="entry name" value="P-loop_NTPase"/>
</dbReference>
<dbReference type="EMBL" id="JPVP01000060">
    <property type="protein sequence ID" value="KGR82179.1"/>
    <property type="molecule type" value="Genomic_DNA"/>
</dbReference>
<organism evidence="1 2">
    <name type="scientific">Lysinibacillus odysseyi 34hs-1 = NBRC 100172</name>
    <dbReference type="NCBI Taxonomy" id="1220589"/>
    <lineage>
        <taxon>Bacteria</taxon>
        <taxon>Bacillati</taxon>
        <taxon>Bacillota</taxon>
        <taxon>Bacilli</taxon>
        <taxon>Bacillales</taxon>
        <taxon>Bacillaceae</taxon>
        <taxon>Lysinibacillus</taxon>
    </lineage>
</organism>
<keyword evidence="2" id="KW-1185">Reference proteome</keyword>
<name>A0A0A3IBR7_9BACI</name>
<dbReference type="Proteomes" id="UP000030437">
    <property type="component" value="Unassembled WGS sequence"/>
</dbReference>
<comment type="caution">
    <text evidence="1">The sequence shown here is derived from an EMBL/GenBank/DDBJ whole genome shotgun (WGS) entry which is preliminary data.</text>
</comment>
<dbReference type="Pfam" id="PF13238">
    <property type="entry name" value="AAA_18"/>
    <property type="match status" value="1"/>
</dbReference>
<dbReference type="SUPFAM" id="SSF52540">
    <property type="entry name" value="P-loop containing nucleoside triphosphate hydrolases"/>
    <property type="match status" value="1"/>
</dbReference>
<dbReference type="AlphaFoldDB" id="A0A0A3IBR7"/>
<accession>A0A0A3IBR7</accession>
<evidence type="ECO:0000313" key="2">
    <source>
        <dbReference type="Proteomes" id="UP000030437"/>
    </source>
</evidence>
<proteinExistence type="predicted"/>
<dbReference type="STRING" id="1220589.CD32_23145"/>